<name>A0A6P5RE40_PRUAV</name>
<evidence type="ECO:0000256" key="3">
    <source>
        <dbReference type="ARBA" id="ARBA00022490"/>
    </source>
</evidence>
<reference evidence="10" key="1">
    <citation type="submission" date="2025-08" db="UniProtKB">
        <authorList>
            <consortium name="RefSeq"/>
        </authorList>
    </citation>
    <scope>IDENTIFICATION</scope>
</reference>
<dbReference type="AlphaFoldDB" id="A0A6P5RE40"/>
<evidence type="ECO:0000256" key="4">
    <source>
        <dbReference type="ARBA" id="ARBA00022723"/>
    </source>
</evidence>
<evidence type="ECO:0000256" key="7">
    <source>
        <dbReference type="SAM" id="MobiDB-lite"/>
    </source>
</evidence>
<dbReference type="PANTHER" id="PTHR33059">
    <property type="entry name" value="FCS-LIKE ZINC FINGER 5"/>
    <property type="match status" value="1"/>
</dbReference>
<comment type="similarity">
    <text evidence="2">Belongs to the FLZ family.</text>
</comment>
<organism evidence="9 10">
    <name type="scientific">Prunus avium</name>
    <name type="common">Cherry</name>
    <name type="synonym">Cerasus avium</name>
    <dbReference type="NCBI Taxonomy" id="42229"/>
    <lineage>
        <taxon>Eukaryota</taxon>
        <taxon>Viridiplantae</taxon>
        <taxon>Streptophyta</taxon>
        <taxon>Embryophyta</taxon>
        <taxon>Tracheophyta</taxon>
        <taxon>Spermatophyta</taxon>
        <taxon>Magnoliopsida</taxon>
        <taxon>eudicotyledons</taxon>
        <taxon>Gunneridae</taxon>
        <taxon>Pentapetalae</taxon>
        <taxon>rosids</taxon>
        <taxon>fabids</taxon>
        <taxon>Rosales</taxon>
        <taxon>Rosaceae</taxon>
        <taxon>Amygdaloideae</taxon>
        <taxon>Amygdaleae</taxon>
        <taxon>Prunus</taxon>
    </lineage>
</organism>
<feature type="zinc finger region" description="FLZ-type" evidence="6">
    <location>
        <begin position="107"/>
        <end position="151"/>
    </location>
</feature>
<comment type="subcellular location">
    <subcellularLocation>
        <location evidence="1">Cytoplasm</location>
    </subcellularLocation>
</comment>
<evidence type="ECO:0000256" key="2">
    <source>
        <dbReference type="ARBA" id="ARBA00009374"/>
    </source>
</evidence>
<dbReference type="KEGG" id="pavi:110745336"/>
<evidence type="ECO:0000256" key="5">
    <source>
        <dbReference type="ARBA" id="ARBA00022771"/>
    </source>
</evidence>
<keyword evidence="5" id="KW-0862">Zinc</keyword>
<accession>A0A6P5RE40</accession>
<sequence length="185" mass="20238">MLLGKRPRPSMRRTTSMTGITVDLSDVEGQEPTDVHAAAAAAAAAMVVGPQQGPAAAVNNNNNNNIESMDMKNNFGYHEQHRFLAMLSPRNNHRTNSAAPDVVETAHFLRTCGLCKRHLASGRDIYMYRGDTAFCSLECREQQMKQDERVEKFKAVASKKDDRHASRSTSTNSKASGKSQTVAAA</sequence>
<dbReference type="Gramene" id="Pav_sc0004909.1_g010.1.mk:mrna">
    <property type="protein sequence ID" value="Pav_sc0004909.1_g010.1.mk:mrna"/>
    <property type="gene ID" value="Pav_sc0004909.1_g010.1.mk"/>
</dbReference>
<evidence type="ECO:0000256" key="1">
    <source>
        <dbReference type="ARBA" id="ARBA00004496"/>
    </source>
</evidence>
<dbReference type="PROSITE" id="PS51795">
    <property type="entry name" value="ZF_FLZ"/>
    <property type="match status" value="1"/>
</dbReference>
<feature type="region of interest" description="Disordered" evidence="7">
    <location>
        <begin position="153"/>
        <end position="185"/>
    </location>
</feature>
<proteinExistence type="inferred from homology"/>
<keyword evidence="4" id="KW-0479">Metal-binding</keyword>
<keyword evidence="3" id="KW-0963">Cytoplasm</keyword>
<keyword evidence="5" id="KW-0863">Zinc-finger</keyword>
<dbReference type="GO" id="GO:0008270">
    <property type="term" value="F:zinc ion binding"/>
    <property type="evidence" value="ECO:0007669"/>
    <property type="project" value="UniProtKB-KW"/>
</dbReference>
<keyword evidence="9" id="KW-1185">Reference proteome</keyword>
<dbReference type="GeneID" id="110745336"/>
<gene>
    <name evidence="10" type="primary">LOC110745336</name>
</gene>
<dbReference type="InterPro" id="IPR007650">
    <property type="entry name" value="Zf-FLZ_dom"/>
</dbReference>
<evidence type="ECO:0000313" key="9">
    <source>
        <dbReference type="Proteomes" id="UP000515124"/>
    </source>
</evidence>
<dbReference type="PANTHER" id="PTHR33059:SF76">
    <property type="entry name" value="FCS-LIKE ZINC FINGER 7"/>
    <property type="match status" value="1"/>
</dbReference>
<feature type="domain" description="FLZ-type" evidence="8">
    <location>
        <begin position="107"/>
        <end position="151"/>
    </location>
</feature>
<feature type="compositionally biased region" description="Polar residues" evidence="7">
    <location>
        <begin position="167"/>
        <end position="185"/>
    </location>
</feature>
<dbReference type="GO" id="GO:0005737">
    <property type="term" value="C:cytoplasm"/>
    <property type="evidence" value="ECO:0007669"/>
    <property type="project" value="UniProtKB-SubCell"/>
</dbReference>
<evidence type="ECO:0000313" key="10">
    <source>
        <dbReference type="RefSeq" id="XP_021801107.1"/>
    </source>
</evidence>
<dbReference type="Pfam" id="PF04570">
    <property type="entry name" value="zf-FLZ"/>
    <property type="match status" value="1"/>
</dbReference>
<dbReference type="Proteomes" id="UP000515124">
    <property type="component" value="Unplaced"/>
</dbReference>
<evidence type="ECO:0000256" key="6">
    <source>
        <dbReference type="PROSITE-ProRule" id="PRU01131"/>
    </source>
</evidence>
<dbReference type="RefSeq" id="XP_021801107.1">
    <property type="nucleotide sequence ID" value="XM_021945415.1"/>
</dbReference>
<feature type="compositionally biased region" description="Basic and acidic residues" evidence="7">
    <location>
        <begin position="153"/>
        <end position="165"/>
    </location>
</feature>
<protein>
    <submittedName>
        <fullName evidence="10">Uncharacterized protein LOC110745336</fullName>
    </submittedName>
</protein>
<evidence type="ECO:0000259" key="8">
    <source>
        <dbReference type="PROSITE" id="PS51795"/>
    </source>
</evidence>